<keyword evidence="2" id="KW-1185">Reference proteome</keyword>
<name>A0ABR9GCM3_9GAMM</name>
<reference evidence="1 2" key="1">
    <citation type="submission" date="2020-09" db="EMBL/GenBank/DDBJ databases">
        <title>Dyella sp. 7MK23 isolated from forest soil.</title>
        <authorList>
            <person name="Fu J."/>
        </authorList>
    </citation>
    <scope>NUCLEOTIDE SEQUENCE [LARGE SCALE GENOMIC DNA]</scope>
    <source>
        <strain evidence="1 2">7MK23</strain>
    </source>
</reference>
<dbReference type="Gene3D" id="6.10.10.30">
    <property type="entry name" value="Catalase hpii, N-terminal domain-like"/>
    <property type="match status" value="1"/>
</dbReference>
<organism evidence="1 2">
    <name type="scientific">Dyella acidiphila</name>
    <dbReference type="NCBI Taxonomy" id="2775866"/>
    <lineage>
        <taxon>Bacteria</taxon>
        <taxon>Pseudomonadati</taxon>
        <taxon>Pseudomonadota</taxon>
        <taxon>Gammaproteobacteria</taxon>
        <taxon>Lysobacterales</taxon>
        <taxon>Rhodanobacteraceae</taxon>
        <taxon>Dyella</taxon>
    </lineage>
</organism>
<dbReference type="GO" id="GO:0004096">
    <property type="term" value="F:catalase activity"/>
    <property type="evidence" value="ECO:0007669"/>
    <property type="project" value="UniProtKB-EC"/>
</dbReference>
<gene>
    <name evidence="1" type="ORF">IGX34_15575</name>
</gene>
<dbReference type="EMBL" id="JACZZA010000010">
    <property type="protein sequence ID" value="MBE1161802.1"/>
    <property type="molecule type" value="Genomic_DNA"/>
</dbReference>
<dbReference type="Proteomes" id="UP000651010">
    <property type="component" value="Unassembled WGS sequence"/>
</dbReference>
<evidence type="ECO:0000313" key="2">
    <source>
        <dbReference type="Proteomes" id="UP000651010"/>
    </source>
</evidence>
<keyword evidence="1" id="KW-0560">Oxidoreductase</keyword>
<dbReference type="EC" id="1.11.1.6" evidence="1"/>
<proteinExistence type="predicted"/>
<comment type="caution">
    <text evidence="1">The sequence shown here is derived from an EMBL/GenBank/DDBJ whole genome shotgun (WGS) entry which is preliminary data.</text>
</comment>
<sequence length="53" mass="6269">MLENFILREKITHFDHERIPERTKLLCLYRALRLIACGHKASTLHALFTDCVM</sequence>
<evidence type="ECO:0000313" key="1">
    <source>
        <dbReference type="EMBL" id="MBE1161802.1"/>
    </source>
</evidence>
<dbReference type="InterPro" id="IPR020835">
    <property type="entry name" value="Catalase_sf"/>
</dbReference>
<keyword evidence="1" id="KW-0575">Peroxidase</keyword>
<accession>A0ABR9GCM3</accession>
<protein>
    <submittedName>
        <fullName evidence="1">Catalase</fullName>
        <ecNumber evidence="1">1.11.1.6</ecNumber>
    </submittedName>
</protein>
<dbReference type="SUPFAM" id="SSF56634">
    <property type="entry name" value="Heme-dependent catalase-like"/>
    <property type="match status" value="1"/>
</dbReference>